<keyword evidence="1" id="KW-1133">Transmembrane helix</keyword>
<proteinExistence type="predicted"/>
<dbReference type="Gramene" id="OMERI09G01600.1">
    <property type="protein sequence ID" value="OMERI09G01600.1"/>
    <property type="gene ID" value="OMERI09G01600"/>
</dbReference>
<keyword evidence="1" id="KW-0812">Transmembrane</keyword>
<name>A0A0E0EPT9_9ORYZ</name>
<reference evidence="2" key="2">
    <citation type="submission" date="2018-05" db="EMBL/GenBank/DDBJ databases">
        <title>OmerRS3 (Oryza meridionalis Reference Sequence Version 3).</title>
        <authorList>
            <person name="Zhang J."/>
            <person name="Kudrna D."/>
            <person name="Lee S."/>
            <person name="Talag J."/>
            <person name="Welchert J."/>
            <person name="Wing R.A."/>
        </authorList>
    </citation>
    <scope>NUCLEOTIDE SEQUENCE [LARGE SCALE GENOMIC DNA]</scope>
    <source>
        <strain evidence="2">cv. OR44</strain>
    </source>
</reference>
<dbReference type="AlphaFoldDB" id="A0A0E0EPT9"/>
<feature type="transmembrane region" description="Helical" evidence="1">
    <location>
        <begin position="65"/>
        <end position="93"/>
    </location>
</feature>
<dbReference type="HOGENOM" id="CLU_1930901_0_0_1"/>
<keyword evidence="1" id="KW-0472">Membrane</keyword>
<evidence type="ECO:0000256" key="1">
    <source>
        <dbReference type="SAM" id="Phobius"/>
    </source>
</evidence>
<reference evidence="2" key="1">
    <citation type="submission" date="2015-04" db="UniProtKB">
        <authorList>
            <consortium name="EnsemblPlants"/>
        </authorList>
    </citation>
    <scope>IDENTIFICATION</scope>
</reference>
<evidence type="ECO:0000313" key="2">
    <source>
        <dbReference type="EnsemblPlants" id="OMERI09G01600.1"/>
    </source>
</evidence>
<accession>A0A0E0EPT9</accession>
<dbReference type="EnsemblPlants" id="OMERI09G01600.1">
    <property type="protein sequence ID" value="OMERI09G01600.1"/>
    <property type="gene ID" value="OMERI09G01600"/>
</dbReference>
<dbReference type="Proteomes" id="UP000008021">
    <property type="component" value="Chromosome 9"/>
</dbReference>
<evidence type="ECO:0000313" key="3">
    <source>
        <dbReference type="Proteomes" id="UP000008021"/>
    </source>
</evidence>
<protein>
    <submittedName>
        <fullName evidence="2">Uncharacterized protein</fullName>
    </submittedName>
</protein>
<sequence length="131" mass="15372">MVKYMMRSTEETQQPISYYLIRHERSNRPLAIALRRGTTAARRATVEAWSWYTSNRPTPRPFTRFMAVVVFFLLYSATMARGMLGSIAALAGWSKGYVRDTYRSVFDTYSYPLAYLRRIRRFRDLSGYPSQ</sequence>
<organism evidence="2">
    <name type="scientific">Oryza meridionalis</name>
    <dbReference type="NCBI Taxonomy" id="40149"/>
    <lineage>
        <taxon>Eukaryota</taxon>
        <taxon>Viridiplantae</taxon>
        <taxon>Streptophyta</taxon>
        <taxon>Embryophyta</taxon>
        <taxon>Tracheophyta</taxon>
        <taxon>Spermatophyta</taxon>
        <taxon>Magnoliopsida</taxon>
        <taxon>Liliopsida</taxon>
        <taxon>Poales</taxon>
        <taxon>Poaceae</taxon>
        <taxon>BOP clade</taxon>
        <taxon>Oryzoideae</taxon>
        <taxon>Oryzeae</taxon>
        <taxon>Oryzinae</taxon>
        <taxon>Oryza</taxon>
    </lineage>
</organism>
<keyword evidence="3" id="KW-1185">Reference proteome</keyword>